<dbReference type="SUPFAM" id="SSF101307">
    <property type="entry name" value="YutG-like"/>
    <property type="match status" value="1"/>
</dbReference>
<dbReference type="InterPro" id="IPR007686">
    <property type="entry name" value="YutG/PgpA"/>
</dbReference>
<sequence length="171" mass="18957">MYRYDMEELFNKSIDALEKKGVAIRDIADVVYELQKDYGPITMEMCEENVLAVLRKRETIHAVLTALAIDKAVDQKLFDEPIQSIIEDDEGLYGIDEVLSLAVVNIYGSIGLTNFGYLDKKKIGIIDKLDKMKGKEVTTFTDDLVAAIAAAAASRLAHSNQGMKEGAKHEA</sequence>
<gene>
    <name evidence="2" type="ORF">HMPREF1863_00842</name>
</gene>
<dbReference type="CDD" id="cd06971">
    <property type="entry name" value="PgpA"/>
    <property type="match status" value="1"/>
</dbReference>
<dbReference type="GO" id="GO:0008962">
    <property type="term" value="F:phosphatidylglycerophosphatase activity"/>
    <property type="evidence" value="ECO:0007669"/>
    <property type="project" value="InterPro"/>
</dbReference>
<dbReference type="Pfam" id="PF04608">
    <property type="entry name" value="PgpA"/>
    <property type="match status" value="1"/>
</dbReference>
<comment type="caution">
    <text evidence="2">The sequence shown here is derived from an EMBL/GenBank/DDBJ whole genome shotgun (WGS) entry which is preliminary data.</text>
</comment>
<keyword evidence="3" id="KW-1185">Reference proteome</keyword>
<accession>A0A134AHB5</accession>
<dbReference type="PATRIC" id="fig|755172.3.peg.811"/>
<dbReference type="GO" id="GO:0006629">
    <property type="term" value="P:lipid metabolic process"/>
    <property type="evidence" value="ECO:0007669"/>
    <property type="project" value="InterPro"/>
</dbReference>
<protein>
    <submittedName>
        <fullName evidence="2">Phosphatidylglycerophosphatase A</fullName>
    </submittedName>
</protein>
<dbReference type="RefSeq" id="WP_068367558.1">
    <property type="nucleotide sequence ID" value="NZ_CALTYF010000012.1"/>
</dbReference>
<dbReference type="OrthoDB" id="9793244at2"/>
<reference evidence="3" key="1">
    <citation type="submission" date="2016-01" db="EMBL/GenBank/DDBJ databases">
        <authorList>
            <person name="Mitreva M."/>
            <person name="Pepin K.H."/>
            <person name="Mihindukulasuriya K.A."/>
            <person name="Fulton R."/>
            <person name="Fronick C."/>
            <person name="O'Laughlin M."/>
            <person name="Miner T."/>
            <person name="Herter B."/>
            <person name="Rosa B.A."/>
            <person name="Cordes M."/>
            <person name="Tomlinson C."/>
            <person name="Wollam A."/>
            <person name="Palsikar V.B."/>
            <person name="Mardis E.R."/>
            <person name="Wilson R.K."/>
        </authorList>
    </citation>
    <scope>NUCLEOTIDE SEQUENCE [LARGE SCALE GENOMIC DNA]</scope>
    <source>
        <strain evidence="3">DNF00729</strain>
    </source>
</reference>
<name>A0A134AHB5_9FIRM</name>
<organism evidence="2 3">
    <name type="scientific">Aedoeadaptatus coxii</name>
    <dbReference type="NCBI Taxonomy" id="755172"/>
    <lineage>
        <taxon>Bacteria</taxon>
        <taxon>Bacillati</taxon>
        <taxon>Bacillota</taxon>
        <taxon>Tissierellia</taxon>
        <taxon>Tissierellales</taxon>
        <taxon>Peptoniphilaceae</taxon>
        <taxon>Aedoeadaptatus</taxon>
    </lineage>
</organism>
<evidence type="ECO:0000313" key="2">
    <source>
        <dbReference type="EMBL" id="KXB67116.1"/>
    </source>
</evidence>
<dbReference type="AlphaFoldDB" id="A0A134AHB5"/>
<dbReference type="STRING" id="755172.HMPREF1863_00842"/>
<feature type="domain" description="YutG/PgpA" evidence="1">
    <location>
        <begin position="36"/>
        <end position="158"/>
    </location>
</feature>
<dbReference type="EMBL" id="LSDG01000023">
    <property type="protein sequence ID" value="KXB67116.1"/>
    <property type="molecule type" value="Genomic_DNA"/>
</dbReference>
<dbReference type="Proteomes" id="UP000070442">
    <property type="component" value="Unassembled WGS sequence"/>
</dbReference>
<dbReference type="InterPro" id="IPR026038">
    <property type="entry name" value="Put_PGPase"/>
</dbReference>
<evidence type="ECO:0000259" key="1">
    <source>
        <dbReference type="Pfam" id="PF04608"/>
    </source>
</evidence>
<dbReference type="PIRSF" id="PIRSF019587">
    <property type="entry name" value="PGPase"/>
    <property type="match status" value="1"/>
</dbReference>
<dbReference type="Gene3D" id="1.10.3760.10">
    <property type="entry name" value="PgpA-like"/>
    <property type="match status" value="1"/>
</dbReference>
<proteinExistence type="predicted"/>
<evidence type="ECO:0000313" key="3">
    <source>
        <dbReference type="Proteomes" id="UP000070442"/>
    </source>
</evidence>
<dbReference type="InterPro" id="IPR036681">
    <property type="entry name" value="PgpA-like_sf"/>
</dbReference>